<evidence type="ECO:0000256" key="3">
    <source>
        <dbReference type="ARBA" id="ARBA00023163"/>
    </source>
</evidence>
<evidence type="ECO:0000313" key="7">
    <source>
        <dbReference type="Proteomes" id="UP000468735"/>
    </source>
</evidence>
<reference evidence="6 7" key="1">
    <citation type="submission" date="2019-09" db="EMBL/GenBank/DDBJ databases">
        <title>Actinomadura physcomitrii sp. nov., a novel actinomycete isolated from moss [Physcomitrium sphaericum (Ludw) Fuernr].</title>
        <authorList>
            <person name="Zhuang X."/>
            <person name="Liu C."/>
        </authorList>
    </citation>
    <scope>NUCLEOTIDE SEQUENCE [LARGE SCALE GENOMIC DNA]</scope>
    <source>
        <strain evidence="6 7">HMC1</strain>
    </source>
</reference>
<evidence type="ECO:0000256" key="4">
    <source>
        <dbReference type="PROSITE-ProRule" id="PRU00335"/>
    </source>
</evidence>
<dbReference type="InterPro" id="IPR054156">
    <property type="entry name" value="YxaF_TetR_C"/>
</dbReference>
<dbReference type="AlphaFoldDB" id="A0A6H9YSI3"/>
<dbReference type="InterPro" id="IPR009057">
    <property type="entry name" value="Homeodomain-like_sf"/>
</dbReference>
<dbReference type="InterPro" id="IPR001647">
    <property type="entry name" value="HTH_TetR"/>
</dbReference>
<evidence type="ECO:0000256" key="2">
    <source>
        <dbReference type="ARBA" id="ARBA00023125"/>
    </source>
</evidence>
<accession>A0A6H9YSI3</accession>
<dbReference type="RefSeq" id="WP_151567288.1">
    <property type="nucleotide sequence ID" value="NZ_WBMT01000022.1"/>
</dbReference>
<dbReference type="InterPro" id="IPR036271">
    <property type="entry name" value="Tet_transcr_reg_TetR-rel_C_sf"/>
</dbReference>
<dbReference type="PROSITE" id="PS50977">
    <property type="entry name" value="HTH_TETR_2"/>
    <property type="match status" value="1"/>
</dbReference>
<evidence type="ECO:0000256" key="1">
    <source>
        <dbReference type="ARBA" id="ARBA00023015"/>
    </source>
</evidence>
<dbReference type="OrthoDB" id="4567939at2"/>
<dbReference type="EMBL" id="WBMT01000022">
    <property type="protein sequence ID" value="KAB2342483.1"/>
    <property type="molecule type" value="Genomic_DNA"/>
</dbReference>
<sequence>MANDTRQRLLEASAQLFREQGYAGTGLKQITTAGGAPWGSLYHFFPGGKEQLGAEAIAHSGARYERLFELTFARGGEDIVQCVRDFFQLSVDALEKSGWADGCPIATVAMEVASTSEPLRHACAEVFASWEAAFARGLAGAGIPPERAAELATYALAAFEGAIVLSRTTHDTRALRITAEVVATTLRAELPAA</sequence>
<dbReference type="GO" id="GO:0003677">
    <property type="term" value="F:DNA binding"/>
    <property type="evidence" value="ECO:0007669"/>
    <property type="project" value="UniProtKB-UniRule"/>
</dbReference>
<dbReference type="SUPFAM" id="SSF48498">
    <property type="entry name" value="Tetracyclin repressor-like, C-terminal domain"/>
    <property type="match status" value="1"/>
</dbReference>
<keyword evidence="3" id="KW-0804">Transcription</keyword>
<dbReference type="Gene3D" id="1.10.357.10">
    <property type="entry name" value="Tetracycline Repressor, domain 2"/>
    <property type="match status" value="1"/>
</dbReference>
<dbReference type="PANTHER" id="PTHR47506">
    <property type="entry name" value="TRANSCRIPTIONAL REGULATORY PROTEIN"/>
    <property type="match status" value="1"/>
</dbReference>
<keyword evidence="7" id="KW-1185">Reference proteome</keyword>
<name>A0A6H9YSI3_9ACTN</name>
<dbReference type="Proteomes" id="UP000468735">
    <property type="component" value="Unassembled WGS sequence"/>
</dbReference>
<proteinExistence type="predicted"/>
<protein>
    <submittedName>
        <fullName evidence="6">TetR/AcrR family transcriptional regulator</fullName>
    </submittedName>
</protein>
<feature type="domain" description="HTH tetR-type" evidence="5">
    <location>
        <begin position="3"/>
        <end position="63"/>
    </location>
</feature>
<dbReference type="Pfam" id="PF21993">
    <property type="entry name" value="TetR_C_13_2"/>
    <property type="match status" value="1"/>
</dbReference>
<organism evidence="6 7">
    <name type="scientific">Actinomadura rudentiformis</name>
    <dbReference type="NCBI Taxonomy" id="359158"/>
    <lineage>
        <taxon>Bacteria</taxon>
        <taxon>Bacillati</taxon>
        <taxon>Actinomycetota</taxon>
        <taxon>Actinomycetes</taxon>
        <taxon>Streptosporangiales</taxon>
        <taxon>Thermomonosporaceae</taxon>
        <taxon>Actinomadura</taxon>
    </lineage>
</organism>
<gene>
    <name evidence="6" type="ORF">F8566_38740</name>
</gene>
<comment type="caution">
    <text evidence="6">The sequence shown here is derived from an EMBL/GenBank/DDBJ whole genome shotgun (WGS) entry which is preliminary data.</text>
</comment>
<evidence type="ECO:0000313" key="6">
    <source>
        <dbReference type="EMBL" id="KAB2342483.1"/>
    </source>
</evidence>
<keyword evidence="2 4" id="KW-0238">DNA-binding</keyword>
<keyword evidence="1" id="KW-0805">Transcription regulation</keyword>
<dbReference type="SUPFAM" id="SSF46689">
    <property type="entry name" value="Homeodomain-like"/>
    <property type="match status" value="1"/>
</dbReference>
<feature type="DNA-binding region" description="H-T-H motif" evidence="4">
    <location>
        <begin position="26"/>
        <end position="45"/>
    </location>
</feature>
<dbReference type="Pfam" id="PF00440">
    <property type="entry name" value="TetR_N"/>
    <property type="match status" value="1"/>
</dbReference>
<evidence type="ECO:0000259" key="5">
    <source>
        <dbReference type="PROSITE" id="PS50977"/>
    </source>
</evidence>
<dbReference type="PANTHER" id="PTHR47506:SF3">
    <property type="entry name" value="HTH-TYPE TRANSCRIPTIONAL REGULATOR LMRA"/>
    <property type="match status" value="1"/>
</dbReference>